<dbReference type="PRINTS" id="PR00502">
    <property type="entry name" value="NUDIXFAMILY"/>
</dbReference>
<sequence length="135" mass="15063">MSAFIVRDDRILLGRRALEPCAGCWETPGGYVNQGEQPRDAIRREVQEELGLEVVVLSLYDVFVHEWAPGLWVQNTVFICEPNDSVVAVLPDGEETVDAKWFPLAQLPADMALGQRDRIIAWDAEGSRDRGANTP</sequence>
<keyword evidence="7" id="KW-1185">Reference proteome</keyword>
<evidence type="ECO:0000256" key="4">
    <source>
        <dbReference type="RuleBase" id="RU003476"/>
    </source>
</evidence>
<dbReference type="RefSeq" id="WP_377825525.1">
    <property type="nucleotide sequence ID" value="NZ_JBHSWJ010000002.1"/>
</dbReference>
<comment type="cofactor">
    <cofactor evidence="1">
        <name>Mg(2+)</name>
        <dbReference type="ChEBI" id="CHEBI:18420"/>
    </cofactor>
</comment>
<comment type="similarity">
    <text evidence="2 4">Belongs to the Nudix hydrolase family.</text>
</comment>
<gene>
    <name evidence="6" type="ORF">ACFQBT_16155</name>
</gene>
<evidence type="ECO:0000256" key="2">
    <source>
        <dbReference type="ARBA" id="ARBA00005582"/>
    </source>
</evidence>
<evidence type="ECO:0000313" key="6">
    <source>
        <dbReference type="EMBL" id="MFC6715262.1"/>
    </source>
</evidence>
<comment type="caution">
    <text evidence="6">The sequence shown here is derived from an EMBL/GenBank/DDBJ whole genome shotgun (WGS) entry which is preliminary data.</text>
</comment>
<dbReference type="InterPro" id="IPR000086">
    <property type="entry name" value="NUDIX_hydrolase_dom"/>
</dbReference>
<dbReference type="PROSITE" id="PS51462">
    <property type="entry name" value="NUDIX"/>
    <property type="match status" value="1"/>
</dbReference>
<organism evidence="6 7">
    <name type="scientific">Branchiibius cervicis</name>
    <dbReference type="NCBI Taxonomy" id="908252"/>
    <lineage>
        <taxon>Bacteria</taxon>
        <taxon>Bacillati</taxon>
        <taxon>Actinomycetota</taxon>
        <taxon>Actinomycetes</taxon>
        <taxon>Micrococcales</taxon>
        <taxon>Dermacoccaceae</taxon>
        <taxon>Branchiibius</taxon>
    </lineage>
</organism>
<evidence type="ECO:0000256" key="1">
    <source>
        <dbReference type="ARBA" id="ARBA00001946"/>
    </source>
</evidence>
<keyword evidence="3 4" id="KW-0378">Hydrolase</keyword>
<name>A0ABW2AVW0_9MICO</name>
<proteinExistence type="inferred from homology"/>
<evidence type="ECO:0000256" key="3">
    <source>
        <dbReference type="ARBA" id="ARBA00022801"/>
    </source>
</evidence>
<evidence type="ECO:0000313" key="7">
    <source>
        <dbReference type="Proteomes" id="UP001596356"/>
    </source>
</evidence>
<dbReference type="Proteomes" id="UP001596356">
    <property type="component" value="Unassembled WGS sequence"/>
</dbReference>
<dbReference type="GO" id="GO:0016787">
    <property type="term" value="F:hydrolase activity"/>
    <property type="evidence" value="ECO:0007669"/>
    <property type="project" value="UniProtKB-KW"/>
</dbReference>
<dbReference type="PANTHER" id="PTHR43046:SF14">
    <property type="entry name" value="MUTT_NUDIX FAMILY PROTEIN"/>
    <property type="match status" value="1"/>
</dbReference>
<dbReference type="CDD" id="cd02883">
    <property type="entry name" value="NUDIX_Hydrolase"/>
    <property type="match status" value="1"/>
</dbReference>
<reference evidence="7" key="1">
    <citation type="journal article" date="2019" name="Int. J. Syst. Evol. Microbiol.">
        <title>The Global Catalogue of Microorganisms (GCM) 10K type strain sequencing project: providing services to taxonomists for standard genome sequencing and annotation.</title>
        <authorList>
            <consortium name="The Broad Institute Genomics Platform"/>
            <consortium name="The Broad Institute Genome Sequencing Center for Infectious Disease"/>
            <person name="Wu L."/>
            <person name="Ma J."/>
        </authorList>
    </citation>
    <scope>NUCLEOTIDE SEQUENCE [LARGE SCALE GENOMIC DNA]</scope>
    <source>
        <strain evidence="7">NBRC 106593</strain>
    </source>
</reference>
<dbReference type="InterPro" id="IPR020476">
    <property type="entry name" value="Nudix_hydrolase"/>
</dbReference>
<dbReference type="PROSITE" id="PS00893">
    <property type="entry name" value="NUDIX_BOX"/>
    <property type="match status" value="1"/>
</dbReference>
<protein>
    <submittedName>
        <fullName evidence="6">NUDIX hydrolase</fullName>
    </submittedName>
</protein>
<feature type="domain" description="Nudix hydrolase" evidence="5">
    <location>
        <begin position="1"/>
        <end position="125"/>
    </location>
</feature>
<dbReference type="InterPro" id="IPR015797">
    <property type="entry name" value="NUDIX_hydrolase-like_dom_sf"/>
</dbReference>
<evidence type="ECO:0000259" key="5">
    <source>
        <dbReference type="PROSITE" id="PS51462"/>
    </source>
</evidence>
<dbReference type="InterPro" id="IPR020084">
    <property type="entry name" value="NUDIX_hydrolase_CS"/>
</dbReference>
<dbReference type="Gene3D" id="3.90.79.10">
    <property type="entry name" value="Nucleoside Triphosphate Pyrophosphohydrolase"/>
    <property type="match status" value="1"/>
</dbReference>
<accession>A0ABW2AVW0</accession>
<dbReference type="EMBL" id="JBHSWJ010000002">
    <property type="protein sequence ID" value="MFC6715262.1"/>
    <property type="molecule type" value="Genomic_DNA"/>
</dbReference>
<dbReference type="PANTHER" id="PTHR43046">
    <property type="entry name" value="GDP-MANNOSE MANNOSYL HYDROLASE"/>
    <property type="match status" value="1"/>
</dbReference>
<dbReference type="SUPFAM" id="SSF55811">
    <property type="entry name" value="Nudix"/>
    <property type="match status" value="1"/>
</dbReference>
<dbReference type="Pfam" id="PF00293">
    <property type="entry name" value="NUDIX"/>
    <property type="match status" value="1"/>
</dbReference>